<organism evidence="2 3">
    <name type="scientific">Fibroporia radiculosa</name>
    <dbReference type="NCBI Taxonomy" id="599839"/>
    <lineage>
        <taxon>Eukaryota</taxon>
        <taxon>Fungi</taxon>
        <taxon>Dikarya</taxon>
        <taxon>Basidiomycota</taxon>
        <taxon>Agaricomycotina</taxon>
        <taxon>Agaricomycetes</taxon>
        <taxon>Polyporales</taxon>
        <taxon>Fibroporiaceae</taxon>
        <taxon>Fibroporia</taxon>
    </lineage>
</organism>
<evidence type="ECO:0000256" key="1">
    <source>
        <dbReference type="SAM" id="MobiDB-lite"/>
    </source>
</evidence>
<dbReference type="AlphaFoldDB" id="J4GTD6"/>
<dbReference type="EMBL" id="HE797160">
    <property type="protein sequence ID" value="CCM04555.1"/>
    <property type="molecule type" value="Genomic_DNA"/>
</dbReference>
<gene>
    <name evidence="2" type="ORF">FIBRA_06736</name>
</gene>
<dbReference type="OrthoDB" id="3027208at2759"/>
<dbReference type="RefSeq" id="XP_012183838.1">
    <property type="nucleotide sequence ID" value="XM_012328448.1"/>
</dbReference>
<dbReference type="Proteomes" id="UP000006352">
    <property type="component" value="Unassembled WGS sequence"/>
</dbReference>
<feature type="compositionally biased region" description="Polar residues" evidence="1">
    <location>
        <begin position="33"/>
        <end position="43"/>
    </location>
</feature>
<feature type="region of interest" description="Disordered" evidence="1">
    <location>
        <begin position="1"/>
        <end position="51"/>
    </location>
</feature>
<sequence length="338" mass="37865">MATAAPESISITRTSNADGPRRSRKRARGDSSLLAQDTSSSEDQNVKRGTGELQPHETFWYEDGNIILTAGGVAFRVHNSIISRQSDKLRGILESASAEKMDGLRVFQLPDTADDVSAWIFFMGDIAIKFSLVASLLRIGHRYEIQDLLDYGKRRLQECYPNTYDEWFCAPDINPSKSAIVALILARKIGLTTVLPALFYDCCTESDLDVILSGVRRADGTLDMLSRDDMQACLKARDRLIKENKTVSAFLWTLKCSPRCKTKQECREKFREILELAHSVGSFSSPAILRLPMAEEPPANRLCSECVHMFKKERYAAAQHAFLNLPKYMGIDAGDWGK</sequence>
<accession>J4GTD6</accession>
<dbReference type="HOGENOM" id="CLU_033082_3_2_1"/>
<protein>
    <recommendedName>
        <fullName evidence="4">BTB domain-containing protein</fullName>
    </recommendedName>
</protein>
<proteinExistence type="predicted"/>
<reference evidence="2 3" key="1">
    <citation type="journal article" date="2012" name="Appl. Environ. Microbiol.">
        <title>Short-read sequencing for genomic analysis of the brown rot fungus Fibroporia radiculosa.</title>
        <authorList>
            <person name="Tang J.D."/>
            <person name="Perkins A.D."/>
            <person name="Sonstegard T.S."/>
            <person name="Schroeder S.G."/>
            <person name="Burgess S.C."/>
            <person name="Diehl S.V."/>
        </authorList>
    </citation>
    <scope>NUCLEOTIDE SEQUENCE [LARGE SCALE GENOMIC DNA]</scope>
    <source>
        <strain evidence="2 3">TFFH 294</strain>
    </source>
</reference>
<dbReference type="SUPFAM" id="SSF54695">
    <property type="entry name" value="POZ domain"/>
    <property type="match status" value="1"/>
</dbReference>
<dbReference type="InterPro" id="IPR011333">
    <property type="entry name" value="SKP1/BTB/POZ_sf"/>
</dbReference>
<evidence type="ECO:0008006" key="4">
    <source>
        <dbReference type="Google" id="ProtNLM"/>
    </source>
</evidence>
<name>J4GTD6_9APHY</name>
<dbReference type="GeneID" id="24099466"/>
<evidence type="ECO:0000313" key="3">
    <source>
        <dbReference type="Proteomes" id="UP000006352"/>
    </source>
</evidence>
<dbReference type="STRING" id="599839.J4GTD6"/>
<evidence type="ECO:0000313" key="2">
    <source>
        <dbReference type="EMBL" id="CCM04555.1"/>
    </source>
</evidence>
<keyword evidence="3" id="KW-1185">Reference proteome</keyword>
<dbReference type="InParanoid" id="J4GTD6"/>
<dbReference type="Gene3D" id="3.30.710.10">
    <property type="entry name" value="Potassium Channel Kv1.1, Chain A"/>
    <property type="match status" value="1"/>
</dbReference>